<accession>A0A2V2MT31</accession>
<evidence type="ECO:0000256" key="3">
    <source>
        <dbReference type="HAMAP-Rule" id="MF_00187"/>
    </source>
</evidence>
<dbReference type="Proteomes" id="UP000245657">
    <property type="component" value="Unassembled WGS sequence"/>
</dbReference>
<dbReference type="InterPro" id="IPR003786">
    <property type="entry name" value="FdhD"/>
</dbReference>
<reference evidence="4 5" key="1">
    <citation type="submission" date="2018-05" db="EMBL/GenBank/DDBJ databases">
        <title>Draft genome of Methanospirillum lacunae Ki8-1.</title>
        <authorList>
            <person name="Dueholm M.S."/>
            <person name="Nielsen P.H."/>
            <person name="Bakmann L.F."/>
            <person name="Otzen D.E."/>
        </authorList>
    </citation>
    <scope>NUCLEOTIDE SEQUENCE [LARGE SCALE GENOMIC DNA]</scope>
    <source>
        <strain evidence="4 5">Ki8-1</strain>
    </source>
</reference>
<sequence>MTEELSITVPCIKEIDHAFSTSNHEVVIEAPYALWVNGRQILNVMTSPSRLEDFVVGYLYTEGMIKQVDDIESLQIEKQTIRVLTTGKVAIREGKKTILSGCGGDSSFLDINKLPLITSDVRMDPVWIHQALKLVLDSDLHIRTGGIHVVGLVSSNTMITKTEDIGRHNALDRVIGYALRTNWDLTRTCVLISGRISSEMSRKCILAGIPMIASRGATTSLAIEMAQATGLTIIGFIRGGKMNIYTSPERIIGAKSSIIE</sequence>
<evidence type="ECO:0000313" key="4">
    <source>
        <dbReference type="EMBL" id="PWR71354.1"/>
    </source>
</evidence>
<dbReference type="PANTHER" id="PTHR30592">
    <property type="entry name" value="FORMATE DEHYDROGENASE"/>
    <property type="match status" value="1"/>
</dbReference>
<keyword evidence="4" id="KW-0808">Transferase</keyword>
<dbReference type="GeneID" id="97547021"/>
<dbReference type="InterPro" id="IPR016193">
    <property type="entry name" value="Cytidine_deaminase-like"/>
</dbReference>
<dbReference type="PIRSF" id="PIRSF015626">
    <property type="entry name" value="FdhD"/>
    <property type="match status" value="1"/>
</dbReference>
<keyword evidence="1 3" id="KW-0963">Cytoplasm</keyword>
<dbReference type="GO" id="GO:0006777">
    <property type="term" value="P:Mo-molybdopterin cofactor biosynthetic process"/>
    <property type="evidence" value="ECO:0007669"/>
    <property type="project" value="UniProtKB-UniRule"/>
</dbReference>
<evidence type="ECO:0000256" key="1">
    <source>
        <dbReference type="ARBA" id="ARBA00022490"/>
    </source>
</evidence>
<dbReference type="Pfam" id="PF02634">
    <property type="entry name" value="FdhD-NarQ"/>
    <property type="match status" value="1"/>
</dbReference>
<organism evidence="4 5">
    <name type="scientific">Methanospirillum lacunae</name>
    <dbReference type="NCBI Taxonomy" id="668570"/>
    <lineage>
        <taxon>Archaea</taxon>
        <taxon>Methanobacteriati</taxon>
        <taxon>Methanobacteriota</taxon>
        <taxon>Stenosarchaea group</taxon>
        <taxon>Methanomicrobia</taxon>
        <taxon>Methanomicrobiales</taxon>
        <taxon>Methanospirillaceae</taxon>
        <taxon>Methanospirillum</taxon>
    </lineage>
</organism>
<dbReference type="RefSeq" id="WP_109968972.1">
    <property type="nucleotide sequence ID" value="NZ_CP176093.1"/>
</dbReference>
<protein>
    <recommendedName>
        <fullName evidence="3">Sulfur carrier protein FdhD</fullName>
    </recommendedName>
</protein>
<dbReference type="Gene3D" id="3.10.20.10">
    <property type="match status" value="1"/>
</dbReference>
<gene>
    <name evidence="3" type="primary">fdhD</name>
    <name evidence="4" type="ORF">DK846_10840</name>
</gene>
<evidence type="ECO:0000313" key="5">
    <source>
        <dbReference type="Proteomes" id="UP000245657"/>
    </source>
</evidence>
<dbReference type="NCBIfam" id="TIGR00129">
    <property type="entry name" value="fdhD_narQ"/>
    <property type="match status" value="1"/>
</dbReference>
<dbReference type="HAMAP" id="MF_00187">
    <property type="entry name" value="FdhD"/>
    <property type="match status" value="1"/>
</dbReference>
<dbReference type="PANTHER" id="PTHR30592:SF1">
    <property type="entry name" value="SULFUR CARRIER PROTEIN FDHD"/>
    <property type="match status" value="1"/>
</dbReference>
<dbReference type="GO" id="GO:0097163">
    <property type="term" value="F:sulfur carrier activity"/>
    <property type="evidence" value="ECO:0007669"/>
    <property type="project" value="UniProtKB-UniRule"/>
</dbReference>
<feature type="binding site" evidence="3">
    <location>
        <begin position="236"/>
        <end position="241"/>
    </location>
    <ligand>
        <name>Mo-bis(molybdopterin guanine dinucleotide)</name>
        <dbReference type="ChEBI" id="CHEBI:60539"/>
    </ligand>
</feature>
<comment type="caution">
    <text evidence="4">The sequence shown here is derived from an EMBL/GenBank/DDBJ whole genome shotgun (WGS) entry which is preliminary data.</text>
</comment>
<name>A0A2V2MT31_9EURY</name>
<comment type="function">
    <text evidence="3">Required for formate dehydrogenase (FDH) activity. Acts as a sulfur carrier protein that transfers sulfur from IscS to the molybdenum cofactor prior to its insertion into FDH.</text>
</comment>
<dbReference type="EMBL" id="QGMY01000008">
    <property type="protein sequence ID" value="PWR71354.1"/>
    <property type="molecule type" value="Genomic_DNA"/>
</dbReference>
<dbReference type="AlphaFoldDB" id="A0A2V2MT31"/>
<dbReference type="GO" id="GO:0005737">
    <property type="term" value="C:cytoplasm"/>
    <property type="evidence" value="ECO:0007669"/>
    <property type="project" value="UniProtKB-SubCell"/>
</dbReference>
<dbReference type="OrthoDB" id="57189at2157"/>
<feature type="active site" description="Cysteine persulfide intermediate" evidence="3">
    <location>
        <position position="102"/>
    </location>
</feature>
<keyword evidence="5" id="KW-1185">Reference proteome</keyword>
<dbReference type="SUPFAM" id="SSF53927">
    <property type="entry name" value="Cytidine deaminase-like"/>
    <property type="match status" value="1"/>
</dbReference>
<proteinExistence type="inferred from homology"/>
<keyword evidence="2 3" id="KW-0501">Molybdenum cofactor biosynthesis</keyword>
<comment type="similarity">
    <text evidence="3">Belongs to the FdhD family.</text>
</comment>
<comment type="subcellular location">
    <subcellularLocation>
        <location evidence="3">Cytoplasm</location>
    </subcellularLocation>
</comment>
<dbReference type="GO" id="GO:0016783">
    <property type="term" value="F:sulfurtransferase activity"/>
    <property type="evidence" value="ECO:0007669"/>
    <property type="project" value="InterPro"/>
</dbReference>
<evidence type="ECO:0000256" key="2">
    <source>
        <dbReference type="ARBA" id="ARBA00023150"/>
    </source>
</evidence>
<dbReference type="Gene3D" id="3.40.140.10">
    <property type="entry name" value="Cytidine Deaminase, domain 2"/>
    <property type="match status" value="1"/>
</dbReference>